<reference evidence="1" key="1">
    <citation type="submission" date="2023-04" db="EMBL/GenBank/DDBJ databases">
        <title>Ambrosiozyma monospora NBRC 10751.</title>
        <authorList>
            <person name="Ichikawa N."/>
            <person name="Sato H."/>
            <person name="Tonouchi N."/>
        </authorList>
    </citation>
    <scope>NUCLEOTIDE SEQUENCE</scope>
    <source>
        <strain evidence="1">NBRC 10751</strain>
    </source>
</reference>
<gene>
    <name evidence="1" type="ORF">Amon02_001078600</name>
</gene>
<protein>
    <submittedName>
        <fullName evidence="1">Unnamed protein product</fullName>
    </submittedName>
</protein>
<sequence length="213" mass="23962">MPTTHQSTPITTIKHEANIYQASAGDYVVGRKVKFTVDEPQRGQGSTHTKIDINDPHRIQLKESSKENYDPIALIDPGHILSPDEVFTARTQVDPTQLPSLSREEVAARCGAELPDPEILNAIHRYFSERLMKSSLAEKLTEEQKERVFTNFMDETALIALGVVIEELVRDLVDSGKYYRNFMEPVEEAVAMALGEQDDEFLLSSEIEDGDIE</sequence>
<name>A0ACB5U130_AMBMO</name>
<evidence type="ECO:0000313" key="2">
    <source>
        <dbReference type="Proteomes" id="UP001165064"/>
    </source>
</evidence>
<dbReference type="Proteomes" id="UP001165064">
    <property type="component" value="Unassembled WGS sequence"/>
</dbReference>
<organism evidence="1 2">
    <name type="scientific">Ambrosiozyma monospora</name>
    <name type="common">Yeast</name>
    <name type="synonym">Endomycopsis monosporus</name>
    <dbReference type="NCBI Taxonomy" id="43982"/>
    <lineage>
        <taxon>Eukaryota</taxon>
        <taxon>Fungi</taxon>
        <taxon>Dikarya</taxon>
        <taxon>Ascomycota</taxon>
        <taxon>Saccharomycotina</taxon>
        <taxon>Pichiomycetes</taxon>
        <taxon>Pichiales</taxon>
        <taxon>Pichiaceae</taxon>
        <taxon>Ambrosiozyma</taxon>
    </lineage>
</organism>
<dbReference type="EMBL" id="BSXS01011093">
    <property type="protein sequence ID" value="GME99660.1"/>
    <property type="molecule type" value="Genomic_DNA"/>
</dbReference>
<evidence type="ECO:0000313" key="1">
    <source>
        <dbReference type="EMBL" id="GME99660.1"/>
    </source>
</evidence>
<keyword evidence="2" id="KW-1185">Reference proteome</keyword>
<proteinExistence type="predicted"/>
<comment type="caution">
    <text evidence="1">The sequence shown here is derived from an EMBL/GenBank/DDBJ whole genome shotgun (WGS) entry which is preliminary data.</text>
</comment>
<accession>A0ACB5U130</accession>